<comment type="caution">
    <text evidence="5">The sequence shown here is derived from an EMBL/GenBank/DDBJ whole genome shotgun (WGS) entry which is preliminary data.</text>
</comment>
<dbReference type="EMBL" id="PEBD01000008">
    <property type="protein sequence ID" value="PHV66805.1"/>
    <property type="molecule type" value="Genomic_DNA"/>
</dbReference>
<organism evidence="5 6">
    <name type="scientific">Williamsia marianensis</name>
    <dbReference type="NCBI Taxonomy" id="85044"/>
    <lineage>
        <taxon>Bacteria</taxon>
        <taxon>Bacillati</taxon>
        <taxon>Actinomycetota</taxon>
        <taxon>Actinomycetes</taxon>
        <taxon>Mycobacteriales</taxon>
        <taxon>Nocardiaceae</taxon>
        <taxon>Williamsia</taxon>
    </lineage>
</organism>
<evidence type="ECO:0000256" key="3">
    <source>
        <dbReference type="SAM" id="MobiDB-lite"/>
    </source>
</evidence>
<gene>
    <name evidence="5" type="ORF">CSW57_11110</name>
</gene>
<keyword evidence="1" id="KW-0805">Transcription regulation</keyword>
<keyword evidence="2" id="KW-0804">Transcription</keyword>
<accession>A0A2G3PLU9</accession>
<evidence type="ECO:0000313" key="6">
    <source>
        <dbReference type="Proteomes" id="UP000225108"/>
    </source>
</evidence>
<dbReference type="Proteomes" id="UP000225108">
    <property type="component" value="Unassembled WGS sequence"/>
</dbReference>
<dbReference type="InterPro" id="IPR003018">
    <property type="entry name" value="GAF"/>
</dbReference>
<dbReference type="SUPFAM" id="SSF55781">
    <property type="entry name" value="GAF domain-like"/>
    <property type="match status" value="1"/>
</dbReference>
<proteinExistence type="predicted"/>
<evidence type="ECO:0000256" key="2">
    <source>
        <dbReference type="ARBA" id="ARBA00023163"/>
    </source>
</evidence>
<dbReference type="InterPro" id="IPR029016">
    <property type="entry name" value="GAF-like_dom_sf"/>
</dbReference>
<dbReference type="Gene3D" id="3.30.450.40">
    <property type="match status" value="1"/>
</dbReference>
<dbReference type="Pfam" id="PF01590">
    <property type="entry name" value="GAF"/>
    <property type="match status" value="1"/>
</dbReference>
<evidence type="ECO:0000256" key="1">
    <source>
        <dbReference type="ARBA" id="ARBA00023015"/>
    </source>
</evidence>
<reference evidence="5 6" key="1">
    <citation type="submission" date="2017-10" db="EMBL/GenBank/DDBJ databases">
        <title>The draft genome sequence of Williamsia sp. BULT 1.1 isolated from the semi-arid grassland soils from South Africa.</title>
        <authorList>
            <person name="Kabwe M.H."/>
            <person name="Govender N."/>
            <person name="Mutseka Lunga P."/>
            <person name="Vikram S."/>
            <person name="Makhalanyane T.P."/>
        </authorList>
    </citation>
    <scope>NUCLEOTIDE SEQUENCE [LARGE SCALE GENOMIC DNA]</scope>
    <source>
        <strain evidence="5 6">BULT 1.1</strain>
    </source>
</reference>
<protein>
    <recommendedName>
        <fullName evidence="4">GAF domain-containing protein</fullName>
    </recommendedName>
</protein>
<dbReference type="AlphaFoldDB" id="A0A2G3PLU9"/>
<dbReference type="RefSeq" id="WP_143696514.1">
    <property type="nucleotide sequence ID" value="NZ_PEBD01000008.1"/>
</dbReference>
<feature type="region of interest" description="Disordered" evidence="3">
    <location>
        <begin position="233"/>
        <end position="261"/>
    </location>
</feature>
<dbReference type="InterPro" id="IPR036388">
    <property type="entry name" value="WH-like_DNA-bd_sf"/>
</dbReference>
<dbReference type="Gene3D" id="1.10.10.10">
    <property type="entry name" value="Winged helix-like DNA-binding domain superfamily/Winged helix DNA-binding domain"/>
    <property type="match status" value="1"/>
</dbReference>
<name>A0A2G3PLU9_WILMA</name>
<sequence length="261" mass="27388">MSDVLNRVAIADVTGTLTTDFDLPTLLQTVVTHAREGFDAFSAVIVLRDDRRSTAGDDLHIVAESCQSDVGADPELNTTGPAQSSVYDGALTLVTDLSSSDDTRWPDYRKRAVSVGLLGVRAYPIKALSEPVGSLIVHTQQVWDESGQPSEFGQILANLVAIALTNGMPSARQAGVSSSVDAVLEGTSVVATAVGIIAEYRGVEIVEARHHLTRLARAHGVTVTAHARSVVAAQNSSPSDPGATGVFTPPNDPGAPRRIDI</sequence>
<dbReference type="SMART" id="SM00065">
    <property type="entry name" value="GAF"/>
    <property type="match status" value="1"/>
</dbReference>
<feature type="domain" description="GAF" evidence="4">
    <location>
        <begin position="22"/>
        <end position="174"/>
    </location>
</feature>
<evidence type="ECO:0000259" key="4">
    <source>
        <dbReference type="SMART" id="SM00065"/>
    </source>
</evidence>
<evidence type="ECO:0000313" key="5">
    <source>
        <dbReference type="EMBL" id="PHV66805.1"/>
    </source>
</evidence>